<gene>
    <name evidence="2" type="ORF">RAG0_17609</name>
</gene>
<evidence type="ECO:0000256" key="1">
    <source>
        <dbReference type="SAM" id="SignalP"/>
    </source>
</evidence>
<protein>
    <submittedName>
        <fullName evidence="2">Uncharacterized protein</fullName>
    </submittedName>
</protein>
<accession>A0A1E1LU23</accession>
<keyword evidence="1" id="KW-0732">Signal</keyword>
<evidence type="ECO:0000313" key="3">
    <source>
        <dbReference type="Proteomes" id="UP000178912"/>
    </source>
</evidence>
<proteinExistence type="predicted"/>
<sequence length="111" mass="12681">MWNAICKLSVLVLFTNSFDLNYVLTSITIKSGSLRYISKKTSILEVPLSYTRDRPIIVNLLAFLLRGIRIGSKVDVNLSPVETGFYNTEFDIYSTGRYLYYSSIDYNSLES</sequence>
<dbReference type="Proteomes" id="UP000178912">
    <property type="component" value="Unassembled WGS sequence"/>
</dbReference>
<dbReference type="AlphaFoldDB" id="A0A1E1LU23"/>
<name>A0A1E1LU23_9HELO</name>
<evidence type="ECO:0000313" key="2">
    <source>
        <dbReference type="EMBL" id="CZT13955.1"/>
    </source>
</evidence>
<feature type="signal peptide" evidence="1">
    <location>
        <begin position="1"/>
        <end position="17"/>
    </location>
</feature>
<feature type="chain" id="PRO_5009447647" evidence="1">
    <location>
        <begin position="18"/>
        <end position="111"/>
    </location>
</feature>
<dbReference type="EMBL" id="FJUX01000267">
    <property type="protein sequence ID" value="CZT13955.1"/>
    <property type="molecule type" value="Genomic_DNA"/>
</dbReference>
<organism evidence="2 3">
    <name type="scientific">Rhynchosporium agropyri</name>
    <dbReference type="NCBI Taxonomy" id="914238"/>
    <lineage>
        <taxon>Eukaryota</taxon>
        <taxon>Fungi</taxon>
        <taxon>Dikarya</taxon>
        <taxon>Ascomycota</taxon>
        <taxon>Pezizomycotina</taxon>
        <taxon>Leotiomycetes</taxon>
        <taxon>Helotiales</taxon>
        <taxon>Ploettnerulaceae</taxon>
        <taxon>Rhynchosporium</taxon>
    </lineage>
</organism>
<reference evidence="3" key="1">
    <citation type="submission" date="2016-03" db="EMBL/GenBank/DDBJ databases">
        <authorList>
            <person name="Guldener U."/>
        </authorList>
    </citation>
    <scope>NUCLEOTIDE SEQUENCE [LARGE SCALE GENOMIC DNA]</scope>
    <source>
        <strain evidence="3">04CH-RAC-A.6.1</strain>
    </source>
</reference>
<keyword evidence="3" id="KW-1185">Reference proteome</keyword>